<protein>
    <recommendedName>
        <fullName evidence="4">RlpA-like protein double-psi beta-barrel domain-containing protein</fullName>
    </recommendedName>
</protein>
<evidence type="ECO:0000313" key="6">
    <source>
        <dbReference type="Proteomes" id="UP000094801"/>
    </source>
</evidence>
<evidence type="ECO:0000259" key="4">
    <source>
        <dbReference type="Pfam" id="PF03330"/>
    </source>
</evidence>
<dbReference type="PANTHER" id="PTHR31836:SF28">
    <property type="entry name" value="SRCR DOMAIN-CONTAINING PROTEIN-RELATED"/>
    <property type="match status" value="1"/>
</dbReference>
<dbReference type="STRING" id="983967.A0A1E4T5Q0"/>
<feature type="signal peptide" evidence="3">
    <location>
        <begin position="1"/>
        <end position="19"/>
    </location>
</feature>
<dbReference type="Gene3D" id="2.40.40.10">
    <property type="entry name" value="RlpA-like domain"/>
    <property type="match status" value="1"/>
</dbReference>
<dbReference type="CDD" id="cd22191">
    <property type="entry name" value="DPBB_RlpA_EXP_N-like"/>
    <property type="match status" value="1"/>
</dbReference>
<evidence type="ECO:0000313" key="5">
    <source>
        <dbReference type="EMBL" id="ODV87076.1"/>
    </source>
</evidence>
<organism evidence="5 6">
    <name type="scientific">[Candida] arabinofermentans NRRL YB-2248</name>
    <dbReference type="NCBI Taxonomy" id="983967"/>
    <lineage>
        <taxon>Eukaryota</taxon>
        <taxon>Fungi</taxon>
        <taxon>Dikarya</taxon>
        <taxon>Ascomycota</taxon>
        <taxon>Saccharomycotina</taxon>
        <taxon>Pichiomycetes</taxon>
        <taxon>Pichiales</taxon>
        <taxon>Pichiaceae</taxon>
        <taxon>Ogataea</taxon>
        <taxon>Ogataea/Candida clade</taxon>
    </lineage>
</organism>
<dbReference type="InterPro" id="IPR009009">
    <property type="entry name" value="RlpA-like_DPBB"/>
</dbReference>
<dbReference type="InterPro" id="IPR036908">
    <property type="entry name" value="RlpA-like_sf"/>
</dbReference>
<feature type="chain" id="PRO_5009163049" description="RlpA-like protein double-psi beta-barrel domain-containing protein" evidence="3">
    <location>
        <begin position="20"/>
        <end position="274"/>
    </location>
</feature>
<feature type="compositionally biased region" description="Low complexity" evidence="2">
    <location>
        <begin position="109"/>
        <end position="174"/>
    </location>
</feature>
<dbReference type="AlphaFoldDB" id="A0A1E4T5Q0"/>
<name>A0A1E4T5Q0_9ASCO</name>
<gene>
    <name evidence="5" type="ORF">CANARDRAFT_26508</name>
</gene>
<dbReference type="SUPFAM" id="SSF50685">
    <property type="entry name" value="Barwin-like endoglucanases"/>
    <property type="match status" value="1"/>
</dbReference>
<reference evidence="6" key="1">
    <citation type="submission" date="2016-04" db="EMBL/GenBank/DDBJ databases">
        <title>Comparative genomics of biotechnologically important yeasts.</title>
        <authorList>
            <consortium name="DOE Joint Genome Institute"/>
            <person name="Riley R."/>
            <person name="Haridas S."/>
            <person name="Wolfe K.H."/>
            <person name="Lopes M.R."/>
            <person name="Hittinger C.T."/>
            <person name="Goker M."/>
            <person name="Salamov A."/>
            <person name="Wisecaver J."/>
            <person name="Long T.M."/>
            <person name="Aerts A.L."/>
            <person name="Barry K."/>
            <person name="Choi C."/>
            <person name="Clum A."/>
            <person name="Coughlan A.Y."/>
            <person name="Deshpande S."/>
            <person name="Douglass A.P."/>
            <person name="Hanson S.J."/>
            <person name="Klenk H.-P."/>
            <person name="Labutti K."/>
            <person name="Lapidus A."/>
            <person name="Lindquist E."/>
            <person name="Lipzen A."/>
            <person name="Meier-Kolthoff J.P."/>
            <person name="Ohm R.A."/>
            <person name="Otillar R.P."/>
            <person name="Pangilinan J."/>
            <person name="Peng Y."/>
            <person name="Rokas A."/>
            <person name="Rosa C.A."/>
            <person name="Scheuner C."/>
            <person name="Sibirny A.A."/>
            <person name="Slot J.C."/>
            <person name="Stielow J.B."/>
            <person name="Sun H."/>
            <person name="Kurtzman C.P."/>
            <person name="Blackwell M."/>
            <person name="Grigoriev I.V."/>
            <person name="Jeffries T.W."/>
        </authorList>
    </citation>
    <scope>NUCLEOTIDE SEQUENCE [LARGE SCALE GENOMIC DNA]</scope>
    <source>
        <strain evidence="6">NRRL YB-2248</strain>
    </source>
</reference>
<feature type="region of interest" description="Disordered" evidence="2">
    <location>
        <begin position="109"/>
        <end position="177"/>
    </location>
</feature>
<evidence type="ECO:0000256" key="2">
    <source>
        <dbReference type="SAM" id="MobiDB-lite"/>
    </source>
</evidence>
<feature type="region of interest" description="Disordered" evidence="2">
    <location>
        <begin position="65"/>
        <end position="87"/>
    </location>
</feature>
<evidence type="ECO:0000256" key="3">
    <source>
        <dbReference type="SAM" id="SignalP"/>
    </source>
</evidence>
<dbReference type="Pfam" id="PF03330">
    <property type="entry name" value="DPBB_1"/>
    <property type="match status" value="1"/>
</dbReference>
<feature type="domain" description="RlpA-like protein double-psi beta-barrel" evidence="4">
    <location>
        <begin position="217"/>
        <end position="269"/>
    </location>
</feature>
<dbReference type="InterPro" id="IPR051477">
    <property type="entry name" value="Expansin_CellWall"/>
</dbReference>
<proteinExistence type="predicted"/>
<keyword evidence="1 3" id="KW-0732">Signal</keyword>
<keyword evidence="6" id="KW-1185">Reference proteome</keyword>
<dbReference type="PANTHER" id="PTHR31836">
    <property type="match status" value="1"/>
</dbReference>
<dbReference type="EMBL" id="KV453848">
    <property type="protein sequence ID" value="ODV87076.1"/>
    <property type="molecule type" value="Genomic_DNA"/>
</dbReference>
<dbReference type="Proteomes" id="UP000094801">
    <property type="component" value="Unassembled WGS sequence"/>
</dbReference>
<dbReference type="OrthoDB" id="623670at2759"/>
<sequence>MRSSTLISSIPLFTALTLALPFWSKGSELTVTGSSIPATHSEKPIHYHKHLDHHFTRILSAYNEDDDDDEDEAEGYDDFFPCTDEESWTGVTDDVTATYDDISYATSTSEYTEATSETVPSSSSSTLAPESSTLTTSTTTSTSSTSSTSTTTSSTSSTKEVTSSSTTSSSAETTYTGRGTYYSVSNDNCGTSSTDSDYVVAIAHSLYETSVDSEDISSYCGKTITASYGGNSVEVRVIDSCESCSDNDLDFSSAAFEKLAALDVGELTITWYWN</sequence>
<evidence type="ECO:0000256" key="1">
    <source>
        <dbReference type="ARBA" id="ARBA00022729"/>
    </source>
</evidence>
<accession>A0A1E4T5Q0</accession>